<comment type="similarity">
    <text evidence="2">Belongs to the lipase chaperone family.</text>
</comment>
<evidence type="ECO:0000256" key="4">
    <source>
        <dbReference type="ARBA" id="ARBA00022519"/>
    </source>
</evidence>
<evidence type="ECO:0000256" key="11">
    <source>
        <dbReference type="ARBA" id="ARBA00030948"/>
    </source>
</evidence>
<dbReference type="InterPro" id="IPR004961">
    <property type="entry name" value="Lipase_chaperone"/>
</dbReference>
<evidence type="ECO:0000313" key="13">
    <source>
        <dbReference type="EMBL" id="MCS0597627.1"/>
    </source>
</evidence>
<proteinExistence type="inferred from homology"/>
<reference evidence="13 14" key="1">
    <citation type="submission" date="2022-08" db="EMBL/GenBank/DDBJ databases">
        <title>Reclassification of Massilia species as members of the genera Telluria, Duganella, Pseudoduganella, Mokoshia gen. nov. and Zemynaea gen. nov. using orthogonal and non-orthogonal genome-based approaches.</title>
        <authorList>
            <person name="Bowman J.P."/>
        </authorList>
    </citation>
    <scope>NUCLEOTIDE SEQUENCE [LARGE SCALE GENOMIC DNA]</scope>
    <source>
        <strain evidence="13 14">JCM 31661</strain>
    </source>
</reference>
<dbReference type="Pfam" id="PF03280">
    <property type="entry name" value="Lipase_chap"/>
    <property type="match status" value="1"/>
</dbReference>
<evidence type="ECO:0000256" key="5">
    <source>
        <dbReference type="ARBA" id="ARBA00022692"/>
    </source>
</evidence>
<keyword evidence="9" id="KW-0472">Membrane</keyword>
<evidence type="ECO:0000256" key="12">
    <source>
        <dbReference type="ARBA" id="ARBA00031542"/>
    </source>
</evidence>
<evidence type="ECO:0000256" key="3">
    <source>
        <dbReference type="ARBA" id="ARBA00022475"/>
    </source>
</evidence>
<gene>
    <name evidence="13" type="ORF">NX780_14850</name>
</gene>
<evidence type="ECO:0000256" key="8">
    <source>
        <dbReference type="ARBA" id="ARBA00023098"/>
    </source>
</evidence>
<keyword evidence="3" id="KW-1003">Cell membrane</keyword>
<keyword evidence="5" id="KW-0812">Transmembrane</keyword>
<keyword evidence="10" id="KW-0143">Chaperone</keyword>
<evidence type="ECO:0000256" key="10">
    <source>
        <dbReference type="ARBA" id="ARBA00023186"/>
    </source>
</evidence>
<dbReference type="EMBL" id="JANUHA010000010">
    <property type="protein sequence ID" value="MCS0597627.1"/>
    <property type="molecule type" value="Genomic_DNA"/>
</dbReference>
<comment type="subcellular location">
    <subcellularLocation>
        <location evidence="1">Cell inner membrane</location>
        <topology evidence="1">Single-pass membrane protein</topology>
        <orientation evidence="1">Periplasmic side</orientation>
    </subcellularLocation>
</comment>
<comment type="caution">
    <text evidence="13">The sequence shown here is derived from an EMBL/GenBank/DDBJ whole genome shotgun (WGS) entry which is preliminary data.</text>
</comment>
<keyword evidence="7" id="KW-1133">Transmembrane helix</keyword>
<evidence type="ECO:0000256" key="1">
    <source>
        <dbReference type="ARBA" id="ARBA00004383"/>
    </source>
</evidence>
<evidence type="ECO:0000256" key="7">
    <source>
        <dbReference type="ARBA" id="ARBA00022989"/>
    </source>
</evidence>
<dbReference type="RefSeq" id="WP_258828651.1">
    <property type="nucleotide sequence ID" value="NZ_JANUHA010000010.1"/>
</dbReference>
<keyword evidence="8" id="KW-0443">Lipid metabolism</keyword>
<accession>A0ABT2AMZ4</accession>
<sequence>MSLRATFIGGAAFTAAVAAVLWMAAFGQGEPSAAPSAVAVAPPARAFAPSLEGTRPDGAIRVAPDDGIVVDAQLIALFEYYLSTVGERSPSEVQAQVERELDRTLRPAAADAAKRALARYLAYKRALATLEAGPGLAGPDAASLVRRLDALARVRAQFFTKAEIAAIFGQEDAANADALARMRIREDQSLTAQQREERLAVLDASLPAGLREEREAPLRIARLQQEAERMRAAGAAEEEIFRMRAEAFGADAAGRLAEVDREEAAWRQRVGAYLAQRKGLSDAAVSALRSRMFSEEEQRRLPVYESGQM</sequence>
<evidence type="ECO:0000256" key="6">
    <source>
        <dbReference type="ARBA" id="ARBA00022963"/>
    </source>
</evidence>
<evidence type="ECO:0000256" key="9">
    <source>
        <dbReference type="ARBA" id="ARBA00023136"/>
    </source>
</evidence>
<evidence type="ECO:0000256" key="2">
    <source>
        <dbReference type="ARBA" id="ARBA00010358"/>
    </source>
</evidence>
<protein>
    <recommendedName>
        <fullName evidence="11">Lipase helper protein</fullName>
    </recommendedName>
    <alternativeName>
        <fullName evidence="12">Lipase modulator</fullName>
    </alternativeName>
</protein>
<organism evidence="13 14">
    <name type="scientific">Massilia agri</name>
    <dbReference type="NCBI Taxonomy" id="1886785"/>
    <lineage>
        <taxon>Bacteria</taxon>
        <taxon>Pseudomonadati</taxon>
        <taxon>Pseudomonadota</taxon>
        <taxon>Betaproteobacteria</taxon>
        <taxon>Burkholderiales</taxon>
        <taxon>Oxalobacteraceae</taxon>
        <taxon>Telluria group</taxon>
        <taxon>Massilia</taxon>
    </lineage>
</organism>
<keyword evidence="14" id="KW-1185">Reference proteome</keyword>
<name>A0ABT2AMZ4_9BURK</name>
<dbReference type="Proteomes" id="UP001206572">
    <property type="component" value="Unassembled WGS sequence"/>
</dbReference>
<keyword evidence="4" id="KW-0997">Cell inner membrane</keyword>
<keyword evidence="6" id="KW-0442">Lipid degradation</keyword>
<dbReference type="SUPFAM" id="SSF158855">
    <property type="entry name" value="Lipase chaperone-like"/>
    <property type="match status" value="1"/>
</dbReference>
<evidence type="ECO:0000313" key="14">
    <source>
        <dbReference type="Proteomes" id="UP001206572"/>
    </source>
</evidence>